<gene>
    <name evidence="2" type="ORF">GPUH_LOCUS10752</name>
</gene>
<reference evidence="2 3" key="2">
    <citation type="submission" date="2018-11" db="EMBL/GenBank/DDBJ databases">
        <authorList>
            <consortium name="Pathogen Informatics"/>
        </authorList>
    </citation>
    <scope>NUCLEOTIDE SEQUENCE [LARGE SCALE GENOMIC DNA]</scope>
</reference>
<evidence type="ECO:0000313" key="2">
    <source>
        <dbReference type="EMBL" id="VDN17861.1"/>
    </source>
</evidence>
<protein>
    <submittedName>
        <fullName evidence="2 4">Uncharacterized protein</fullName>
    </submittedName>
</protein>
<dbReference type="EMBL" id="UYRT01078131">
    <property type="protein sequence ID" value="VDN17861.1"/>
    <property type="molecule type" value="Genomic_DNA"/>
</dbReference>
<evidence type="ECO:0000313" key="4">
    <source>
        <dbReference type="WBParaSite" id="GPUH_0001076501-mRNA-1"/>
    </source>
</evidence>
<organism evidence="4">
    <name type="scientific">Gongylonema pulchrum</name>
    <dbReference type="NCBI Taxonomy" id="637853"/>
    <lineage>
        <taxon>Eukaryota</taxon>
        <taxon>Metazoa</taxon>
        <taxon>Ecdysozoa</taxon>
        <taxon>Nematoda</taxon>
        <taxon>Chromadorea</taxon>
        <taxon>Rhabditida</taxon>
        <taxon>Spirurina</taxon>
        <taxon>Spiruromorpha</taxon>
        <taxon>Spiruroidea</taxon>
        <taxon>Gongylonematidae</taxon>
        <taxon>Gongylonema</taxon>
    </lineage>
</organism>
<evidence type="ECO:0000313" key="3">
    <source>
        <dbReference type="Proteomes" id="UP000271098"/>
    </source>
</evidence>
<reference evidence="4" key="1">
    <citation type="submission" date="2016-06" db="UniProtKB">
        <authorList>
            <consortium name="WormBaseParasite"/>
        </authorList>
    </citation>
    <scope>IDENTIFICATION</scope>
</reference>
<dbReference type="AlphaFoldDB" id="A0A183DPW1"/>
<accession>A0A183DPW1</accession>
<name>A0A183DPW1_9BILA</name>
<dbReference type="Proteomes" id="UP000271098">
    <property type="component" value="Unassembled WGS sequence"/>
</dbReference>
<dbReference type="WBParaSite" id="GPUH_0001076501-mRNA-1">
    <property type="protein sequence ID" value="GPUH_0001076501-mRNA-1"/>
    <property type="gene ID" value="GPUH_0001076501"/>
</dbReference>
<feature type="region of interest" description="Disordered" evidence="1">
    <location>
        <begin position="1"/>
        <end position="36"/>
    </location>
</feature>
<keyword evidence="3" id="KW-1185">Reference proteome</keyword>
<sequence>MHRKAESGGASDAKARLLEDIEDQDGEASSDGSTIVVRSVTPFAQRQRPILDRAAKLTLTNVLEEEEDEEELEDAQLSD</sequence>
<evidence type="ECO:0000256" key="1">
    <source>
        <dbReference type="SAM" id="MobiDB-lite"/>
    </source>
</evidence>
<proteinExistence type="predicted"/>